<feature type="region of interest" description="Disordered" evidence="6">
    <location>
        <begin position="1"/>
        <end position="64"/>
    </location>
</feature>
<sequence length="246" mass="26547">MSYPPDPNNPYGQQQQNPYGQQPQQPGYGYPQQQPQAGQQAYGFPQQQQQPQADPYGQQQQAYGYQQQPQAGYQGYGTDPYAGYAPQGQYANWGQRVGAYVIDGLIAGVVPFILYIIAAVAFAASVQPGTIDPTTGAYTPGTTSGGSAGLAVVFYLLAFVIGLGATLWLCHQEGTTGQTPGKKVMKIRLVRESDGQVVGFGAAFVRKIAHFLDGLVCYLGFLWPIWDAKSQTFADKVMNTVVITSN</sequence>
<protein>
    <submittedName>
        <fullName evidence="9">RDD family protein</fullName>
    </submittedName>
</protein>
<feature type="transmembrane region" description="Helical" evidence="7">
    <location>
        <begin position="105"/>
        <end position="126"/>
    </location>
</feature>
<evidence type="ECO:0000259" key="8">
    <source>
        <dbReference type="Pfam" id="PF06271"/>
    </source>
</evidence>
<organism evidence="9 10">
    <name type="scientific">Streptacidiphilus fuscans</name>
    <dbReference type="NCBI Taxonomy" id="2789292"/>
    <lineage>
        <taxon>Bacteria</taxon>
        <taxon>Bacillati</taxon>
        <taxon>Actinomycetota</taxon>
        <taxon>Actinomycetes</taxon>
        <taxon>Kitasatosporales</taxon>
        <taxon>Streptomycetaceae</taxon>
        <taxon>Streptacidiphilus</taxon>
    </lineage>
</organism>
<keyword evidence="2" id="KW-1003">Cell membrane</keyword>
<evidence type="ECO:0000313" key="9">
    <source>
        <dbReference type="EMBL" id="MBF9067825.1"/>
    </source>
</evidence>
<dbReference type="Proteomes" id="UP000657385">
    <property type="component" value="Unassembled WGS sequence"/>
</dbReference>
<dbReference type="Pfam" id="PF06271">
    <property type="entry name" value="RDD"/>
    <property type="match status" value="1"/>
</dbReference>
<dbReference type="RefSeq" id="WP_196193038.1">
    <property type="nucleotide sequence ID" value="NZ_JADPRT010000003.1"/>
</dbReference>
<keyword evidence="4 7" id="KW-1133">Transmembrane helix</keyword>
<dbReference type="PANTHER" id="PTHR36115">
    <property type="entry name" value="PROLINE-RICH ANTIGEN HOMOLOG-RELATED"/>
    <property type="match status" value="1"/>
</dbReference>
<keyword evidence="5 7" id="KW-0472">Membrane</keyword>
<dbReference type="InterPro" id="IPR010432">
    <property type="entry name" value="RDD"/>
</dbReference>
<evidence type="ECO:0000256" key="2">
    <source>
        <dbReference type="ARBA" id="ARBA00022475"/>
    </source>
</evidence>
<dbReference type="EMBL" id="JADPRT010000003">
    <property type="protein sequence ID" value="MBF9067825.1"/>
    <property type="molecule type" value="Genomic_DNA"/>
</dbReference>
<proteinExistence type="predicted"/>
<gene>
    <name evidence="9" type="ORF">I2501_07205</name>
</gene>
<reference evidence="9" key="1">
    <citation type="submission" date="2020-11" db="EMBL/GenBank/DDBJ databases">
        <title>Isolation and identification of active actinomycetes.</title>
        <authorList>
            <person name="Yu B."/>
        </authorList>
    </citation>
    <scope>NUCLEOTIDE SEQUENCE</scope>
    <source>
        <strain evidence="9">NEAU-YB345</strain>
    </source>
</reference>
<accession>A0A931AYE5</accession>
<dbReference type="AlphaFoldDB" id="A0A931AYE5"/>
<keyword evidence="3 7" id="KW-0812">Transmembrane</keyword>
<name>A0A931AYE5_9ACTN</name>
<keyword evidence="10" id="KW-1185">Reference proteome</keyword>
<feature type="transmembrane region" description="Helical" evidence="7">
    <location>
        <begin position="146"/>
        <end position="170"/>
    </location>
</feature>
<comment type="subcellular location">
    <subcellularLocation>
        <location evidence="1">Cell membrane</location>
        <topology evidence="1">Multi-pass membrane protein</topology>
    </subcellularLocation>
</comment>
<evidence type="ECO:0000256" key="3">
    <source>
        <dbReference type="ARBA" id="ARBA00022692"/>
    </source>
</evidence>
<feature type="domain" description="RDD" evidence="8">
    <location>
        <begin position="90"/>
        <end position="239"/>
    </location>
</feature>
<evidence type="ECO:0000256" key="4">
    <source>
        <dbReference type="ARBA" id="ARBA00022989"/>
    </source>
</evidence>
<feature type="compositionally biased region" description="Low complexity" evidence="6">
    <location>
        <begin position="9"/>
        <end position="64"/>
    </location>
</feature>
<evidence type="ECO:0000256" key="7">
    <source>
        <dbReference type="SAM" id="Phobius"/>
    </source>
</evidence>
<evidence type="ECO:0000256" key="1">
    <source>
        <dbReference type="ARBA" id="ARBA00004651"/>
    </source>
</evidence>
<dbReference type="PANTHER" id="PTHR36115:SF6">
    <property type="entry name" value="PROLINE-RICH ANTIGEN HOMOLOG"/>
    <property type="match status" value="1"/>
</dbReference>
<dbReference type="InterPro" id="IPR051791">
    <property type="entry name" value="Pra-immunoreactive"/>
</dbReference>
<dbReference type="GO" id="GO:0005886">
    <property type="term" value="C:plasma membrane"/>
    <property type="evidence" value="ECO:0007669"/>
    <property type="project" value="UniProtKB-SubCell"/>
</dbReference>
<comment type="caution">
    <text evidence="9">The sequence shown here is derived from an EMBL/GenBank/DDBJ whole genome shotgun (WGS) entry which is preliminary data.</text>
</comment>
<evidence type="ECO:0000256" key="5">
    <source>
        <dbReference type="ARBA" id="ARBA00023136"/>
    </source>
</evidence>
<evidence type="ECO:0000313" key="10">
    <source>
        <dbReference type="Proteomes" id="UP000657385"/>
    </source>
</evidence>
<evidence type="ECO:0000256" key="6">
    <source>
        <dbReference type="SAM" id="MobiDB-lite"/>
    </source>
</evidence>